<gene>
    <name evidence="3" type="ORF">FBUS_02221</name>
</gene>
<protein>
    <submittedName>
        <fullName evidence="3">Putative Ras GTPase-activating protein</fullName>
    </submittedName>
</protein>
<feature type="non-terminal residue" evidence="3">
    <location>
        <position position="343"/>
    </location>
</feature>
<evidence type="ECO:0000313" key="4">
    <source>
        <dbReference type="Proteomes" id="UP000728185"/>
    </source>
</evidence>
<dbReference type="PANTHER" id="PTHR10194">
    <property type="entry name" value="RAS GTPASE-ACTIVATING PROTEINS"/>
    <property type="match status" value="1"/>
</dbReference>
<dbReference type="InterPro" id="IPR039360">
    <property type="entry name" value="Ras_GTPase"/>
</dbReference>
<name>A0A8E0VGZ9_9TREM</name>
<evidence type="ECO:0000259" key="2">
    <source>
        <dbReference type="PROSITE" id="PS50004"/>
    </source>
</evidence>
<feature type="region of interest" description="Disordered" evidence="1">
    <location>
        <begin position="181"/>
        <end position="201"/>
    </location>
</feature>
<dbReference type="EMBL" id="LUCM01009050">
    <property type="protein sequence ID" value="KAA0187538.1"/>
    <property type="molecule type" value="Genomic_DNA"/>
</dbReference>
<dbReference type="Pfam" id="PF00168">
    <property type="entry name" value="C2"/>
    <property type="match status" value="1"/>
</dbReference>
<dbReference type="PANTHER" id="PTHR10194:SF60">
    <property type="entry name" value="RAS GTPASE-ACTIVATING PROTEIN RASKOL"/>
    <property type="match status" value="1"/>
</dbReference>
<dbReference type="Proteomes" id="UP000728185">
    <property type="component" value="Unassembled WGS sequence"/>
</dbReference>
<reference evidence="3" key="1">
    <citation type="submission" date="2019-05" db="EMBL/GenBank/DDBJ databases">
        <title>Annotation for the trematode Fasciolopsis buski.</title>
        <authorList>
            <person name="Choi Y.-J."/>
        </authorList>
    </citation>
    <scope>NUCLEOTIDE SEQUENCE</scope>
    <source>
        <strain evidence="3">HT</strain>
        <tissue evidence="3">Whole worm</tissue>
    </source>
</reference>
<dbReference type="InterPro" id="IPR000008">
    <property type="entry name" value="C2_dom"/>
</dbReference>
<organism evidence="3 4">
    <name type="scientific">Fasciolopsis buskii</name>
    <dbReference type="NCBI Taxonomy" id="27845"/>
    <lineage>
        <taxon>Eukaryota</taxon>
        <taxon>Metazoa</taxon>
        <taxon>Spiralia</taxon>
        <taxon>Lophotrochozoa</taxon>
        <taxon>Platyhelminthes</taxon>
        <taxon>Trematoda</taxon>
        <taxon>Digenea</taxon>
        <taxon>Plagiorchiida</taxon>
        <taxon>Echinostomata</taxon>
        <taxon>Echinostomatoidea</taxon>
        <taxon>Fasciolidae</taxon>
        <taxon>Fasciolopsis</taxon>
    </lineage>
</organism>
<comment type="caution">
    <text evidence="3">The sequence shown here is derived from an EMBL/GenBank/DDBJ whole genome shotgun (WGS) entry which is preliminary data.</text>
</comment>
<evidence type="ECO:0000256" key="1">
    <source>
        <dbReference type="SAM" id="MobiDB-lite"/>
    </source>
</evidence>
<sequence length="343" mass="38364">MCSLRRRAKPELENERHRDISLRLSVQEVKQLPSKGRYFCEICLDRTLYARTTSKQSDGTVFWGEKFELNNLPDVSIITINLYKQGDPGKEKRNRTKGQNQFLAFVTIPLKEVPQKSEMQQWLGMQSSNLVYMDHCLGCSNGVGSPSAPRFRKRSTPIACLRYSTSASAFSILNENVDQNSVADGKMNSSSSGNSRGRKKTWTAGIVSPDKELFREPRSVGSLSISGPAHPVRNGSDGACVSANLTGSNNTYSSDLPDSGPMPQIRVNLQYEAIDVLPLHYYGELREFVKTHSIALVRFLEPQLTAKQKEEMASCLVNIHEKLPDLSVAQLLTQLLQEDLQQH</sequence>
<dbReference type="SMART" id="SM00239">
    <property type="entry name" value="C2"/>
    <property type="match status" value="1"/>
</dbReference>
<dbReference type="Gene3D" id="1.10.506.20">
    <property type="match status" value="1"/>
</dbReference>
<evidence type="ECO:0000313" key="3">
    <source>
        <dbReference type="EMBL" id="KAA0187538.1"/>
    </source>
</evidence>
<dbReference type="AlphaFoldDB" id="A0A8E0VGZ9"/>
<dbReference type="Gene3D" id="2.60.40.150">
    <property type="entry name" value="C2 domain"/>
    <property type="match status" value="1"/>
</dbReference>
<keyword evidence="4" id="KW-1185">Reference proteome</keyword>
<feature type="domain" description="C2" evidence="2">
    <location>
        <begin position="6"/>
        <end position="123"/>
    </location>
</feature>
<accession>A0A8E0VGZ9</accession>
<dbReference type="InterPro" id="IPR035892">
    <property type="entry name" value="C2_domain_sf"/>
</dbReference>
<dbReference type="PROSITE" id="PS50004">
    <property type="entry name" value="C2"/>
    <property type="match status" value="1"/>
</dbReference>
<proteinExistence type="predicted"/>
<dbReference type="OrthoDB" id="6280692at2759"/>
<dbReference type="SUPFAM" id="SSF49562">
    <property type="entry name" value="C2 domain (Calcium/lipid-binding domain, CaLB)"/>
    <property type="match status" value="1"/>
</dbReference>